<dbReference type="GO" id="GO:0003677">
    <property type="term" value="F:DNA binding"/>
    <property type="evidence" value="ECO:0007669"/>
    <property type="project" value="InterPro"/>
</dbReference>
<feature type="domain" description="Sugar fermentation stimulation protein C-terminal" evidence="1">
    <location>
        <begin position="1"/>
        <end position="65"/>
    </location>
</feature>
<dbReference type="Proteomes" id="UP000886667">
    <property type="component" value="Unassembled WGS sequence"/>
</dbReference>
<dbReference type="InterPro" id="IPR040452">
    <property type="entry name" value="SfsA_C"/>
</dbReference>
<sequence length="79" mass="8871">RKHLQQLAQLCDAGQRGVMIYALNRPEGDCFKPADHIDPEYAEVLRQVVERSGVELMALRIGHSDEGMKVTGEVPIRLD</sequence>
<dbReference type="Pfam" id="PF03749">
    <property type="entry name" value="SfsA"/>
    <property type="match status" value="1"/>
</dbReference>
<dbReference type="PANTHER" id="PTHR30545">
    <property type="entry name" value="SUGAR FERMENTATION STIMULATION PROTEIN A"/>
    <property type="match status" value="1"/>
</dbReference>
<dbReference type="InterPro" id="IPR005224">
    <property type="entry name" value="SfsA"/>
</dbReference>
<proteinExistence type="predicted"/>
<dbReference type="PANTHER" id="PTHR30545:SF2">
    <property type="entry name" value="SUGAR FERMENTATION STIMULATION PROTEIN A"/>
    <property type="match status" value="1"/>
</dbReference>
<accession>A0A9E4KCM2</accession>
<feature type="non-terminal residue" evidence="2">
    <location>
        <position position="1"/>
    </location>
</feature>
<evidence type="ECO:0000259" key="1">
    <source>
        <dbReference type="Pfam" id="PF03749"/>
    </source>
</evidence>
<comment type="caution">
    <text evidence="2">The sequence shown here is derived from an EMBL/GenBank/DDBJ whole genome shotgun (WGS) entry which is preliminary data.</text>
</comment>
<evidence type="ECO:0000313" key="2">
    <source>
        <dbReference type="EMBL" id="MCG7947011.1"/>
    </source>
</evidence>
<dbReference type="EMBL" id="JAEPCM010000410">
    <property type="protein sequence ID" value="MCG7947011.1"/>
    <property type="molecule type" value="Genomic_DNA"/>
</dbReference>
<organism evidence="2 3">
    <name type="scientific">Candidatus Thiodiazotropha taylori</name>
    <dbReference type="NCBI Taxonomy" id="2792791"/>
    <lineage>
        <taxon>Bacteria</taxon>
        <taxon>Pseudomonadati</taxon>
        <taxon>Pseudomonadota</taxon>
        <taxon>Gammaproteobacteria</taxon>
        <taxon>Chromatiales</taxon>
        <taxon>Sedimenticolaceae</taxon>
        <taxon>Candidatus Thiodiazotropha</taxon>
    </lineage>
</organism>
<gene>
    <name evidence="2" type="ORF">JAZ07_11770</name>
</gene>
<reference evidence="2" key="1">
    <citation type="journal article" date="2021" name="Proc. Natl. Acad. Sci. U.S.A.">
        <title>Global biogeography of chemosynthetic symbionts reveals both localized and globally distributed symbiont groups. .</title>
        <authorList>
            <person name="Osvatic J.T."/>
            <person name="Wilkins L.G.E."/>
            <person name="Leibrecht L."/>
            <person name="Leray M."/>
            <person name="Zauner S."/>
            <person name="Polzin J."/>
            <person name="Camacho Y."/>
            <person name="Gros O."/>
            <person name="van Gils J.A."/>
            <person name="Eisen J.A."/>
            <person name="Petersen J.M."/>
            <person name="Yuen B."/>
        </authorList>
    </citation>
    <scope>NUCLEOTIDE SEQUENCE</scope>
    <source>
        <strain evidence="2">MAGclacostrist064TRANS</strain>
    </source>
</reference>
<evidence type="ECO:0000313" key="3">
    <source>
        <dbReference type="Proteomes" id="UP000886667"/>
    </source>
</evidence>
<protein>
    <submittedName>
        <fullName evidence="2">DNA/RNA nuclease SfsA</fullName>
    </submittedName>
</protein>
<name>A0A9E4KCM2_9GAMM</name>
<dbReference type="Gene3D" id="3.40.1350.60">
    <property type="match status" value="1"/>
</dbReference>
<dbReference type="AlphaFoldDB" id="A0A9E4KCM2"/>